<dbReference type="AlphaFoldDB" id="A0A3N4HMC1"/>
<evidence type="ECO:0008006" key="6">
    <source>
        <dbReference type="Google" id="ProtNLM"/>
    </source>
</evidence>
<evidence type="ECO:0000313" key="5">
    <source>
        <dbReference type="Proteomes" id="UP000275078"/>
    </source>
</evidence>
<evidence type="ECO:0000256" key="3">
    <source>
        <dbReference type="SAM" id="Phobius"/>
    </source>
</evidence>
<keyword evidence="3" id="KW-0812">Transmembrane</keyword>
<name>A0A3N4HMC1_ASCIM</name>
<feature type="compositionally biased region" description="Low complexity" evidence="2">
    <location>
        <begin position="75"/>
        <end position="89"/>
    </location>
</feature>
<feature type="region of interest" description="Disordered" evidence="2">
    <location>
        <begin position="72"/>
        <end position="108"/>
    </location>
</feature>
<keyword evidence="1" id="KW-0175">Coiled coil</keyword>
<sequence length="289" mass="31297">MLIPSSALRLPAKRKCVSLLLSLFAIIMVWSVVFVLSEATFKHSAALSTAVLNATDPSAPASSYLNLTTTPAPPTYSSATSSGPSPTMPLDFPPTPHSDTRDLIAKGNWTESPSPHLQALVPPIAHQAPKDSDEQLTKEQKVRTDQDETPEVGGSSVDSSSLPHDKGLAFWELISRMSGIWTIIWGAVVLIGMFWVYVFSPVSKDWESPPDDDNALMDRDYFRGFLFAPPPPPPAAANEGGGGGNGEAAVIPPVRYVATSEQLAEVELRLIRLEERIDALRALVEQRLE</sequence>
<protein>
    <recommendedName>
        <fullName evidence="6">Transmembrane protein</fullName>
    </recommendedName>
</protein>
<evidence type="ECO:0000256" key="1">
    <source>
        <dbReference type="SAM" id="Coils"/>
    </source>
</evidence>
<feature type="compositionally biased region" description="Basic and acidic residues" evidence="2">
    <location>
        <begin position="128"/>
        <end position="146"/>
    </location>
</feature>
<proteinExistence type="predicted"/>
<evidence type="ECO:0000256" key="2">
    <source>
        <dbReference type="SAM" id="MobiDB-lite"/>
    </source>
</evidence>
<keyword evidence="3" id="KW-1133">Transmembrane helix</keyword>
<gene>
    <name evidence="4" type="ORF">BJ508DRAFT_380763</name>
</gene>
<feature type="transmembrane region" description="Helical" evidence="3">
    <location>
        <begin position="179"/>
        <end position="199"/>
    </location>
</feature>
<reference evidence="4 5" key="1">
    <citation type="journal article" date="2018" name="Nat. Ecol. Evol.">
        <title>Pezizomycetes genomes reveal the molecular basis of ectomycorrhizal truffle lifestyle.</title>
        <authorList>
            <person name="Murat C."/>
            <person name="Payen T."/>
            <person name="Noel B."/>
            <person name="Kuo A."/>
            <person name="Morin E."/>
            <person name="Chen J."/>
            <person name="Kohler A."/>
            <person name="Krizsan K."/>
            <person name="Balestrini R."/>
            <person name="Da Silva C."/>
            <person name="Montanini B."/>
            <person name="Hainaut M."/>
            <person name="Levati E."/>
            <person name="Barry K.W."/>
            <person name="Belfiori B."/>
            <person name="Cichocki N."/>
            <person name="Clum A."/>
            <person name="Dockter R.B."/>
            <person name="Fauchery L."/>
            <person name="Guy J."/>
            <person name="Iotti M."/>
            <person name="Le Tacon F."/>
            <person name="Lindquist E.A."/>
            <person name="Lipzen A."/>
            <person name="Malagnac F."/>
            <person name="Mello A."/>
            <person name="Molinier V."/>
            <person name="Miyauchi S."/>
            <person name="Poulain J."/>
            <person name="Riccioni C."/>
            <person name="Rubini A."/>
            <person name="Sitrit Y."/>
            <person name="Splivallo R."/>
            <person name="Traeger S."/>
            <person name="Wang M."/>
            <person name="Zifcakova L."/>
            <person name="Wipf D."/>
            <person name="Zambonelli A."/>
            <person name="Paolocci F."/>
            <person name="Nowrousian M."/>
            <person name="Ottonello S."/>
            <person name="Baldrian P."/>
            <person name="Spatafora J.W."/>
            <person name="Henrissat B."/>
            <person name="Nagy L.G."/>
            <person name="Aury J.M."/>
            <person name="Wincker P."/>
            <person name="Grigoriev I.V."/>
            <person name="Bonfante P."/>
            <person name="Martin F.M."/>
        </authorList>
    </citation>
    <scope>NUCLEOTIDE SEQUENCE [LARGE SCALE GENOMIC DNA]</scope>
    <source>
        <strain evidence="4 5">RN42</strain>
    </source>
</reference>
<dbReference type="EMBL" id="ML119801">
    <property type="protein sequence ID" value="RPA74066.1"/>
    <property type="molecule type" value="Genomic_DNA"/>
</dbReference>
<keyword evidence="5" id="KW-1185">Reference proteome</keyword>
<keyword evidence="3" id="KW-0472">Membrane</keyword>
<accession>A0A3N4HMC1</accession>
<feature type="region of interest" description="Disordered" evidence="2">
    <location>
        <begin position="127"/>
        <end position="162"/>
    </location>
</feature>
<organism evidence="4 5">
    <name type="scientific">Ascobolus immersus RN42</name>
    <dbReference type="NCBI Taxonomy" id="1160509"/>
    <lineage>
        <taxon>Eukaryota</taxon>
        <taxon>Fungi</taxon>
        <taxon>Dikarya</taxon>
        <taxon>Ascomycota</taxon>
        <taxon>Pezizomycotina</taxon>
        <taxon>Pezizomycetes</taxon>
        <taxon>Pezizales</taxon>
        <taxon>Ascobolaceae</taxon>
        <taxon>Ascobolus</taxon>
    </lineage>
</organism>
<dbReference type="Proteomes" id="UP000275078">
    <property type="component" value="Unassembled WGS sequence"/>
</dbReference>
<evidence type="ECO:0000313" key="4">
    <source>
        <dbReference type="EMBL" id="RPA74066.1"/>
    </source>
</evidence>
<feature type="coiled-coil region" evidence="1">
    <location>
        <begin position="256"/>
        <end position="283"/>
    </location>
</feature>